<gene>
    <name evidence="2" type="ORF">AB5J54_01990</name>
</gene>
<sequence>MRFDKLAVRFEATVQIAAINEWLWPDPPRSGRTYDVAMTISGQQPLIRVLYDESRSDLRVPDRPRPVRIYLWEPDHPPAPPAPLVVVSHGTGGSGSRMEWLAGPLREAGFRVVALDHHGNNFIDGYEPEGFLYVWERPRDVSFVLDVLAREQPLGPVGAAGFSLGGYTAVALAGVRVDPQILWAVMTGAVPLPEIPEFPGALEQLRKKYPLDESLRHVLNGAGADLSDPRVRAVFQVAPGVGGLVTRESLETVQVPVGIRWGGADTVNPYEVDTRPYLDHIPRASGCSVGPDVRHEDFFMPEPANSAVRVQVGREAAAFFEQHLPEPRYVRDGWEPPC</sequence>
<evidence type="ECO:0000313" key="2">
    <source>
        <dbReference type="EMBL" id="XDQ69365.1"/>
    </source>
</evidence>
<proteinExistence type="predicted"/>
<keyword evidence="2" id="KW-0378">Hydrolase</keyword>
<dbReference type="EMBL" id="CP163444">
    <property type="protein sequence ID" value="XDQ69365.1"/>
    <property type="molecule type" value="Genomic_DNA"/>
</dbReference>
<name>A0AB39SUB8_9ACTN</name>
<dbReference type="SUPFAM" id="SSF53474">
    <property type="entry name" value="alpha/beta-Hydrolases"/>
    <property type="match status" value="1"/>
</dbReference>
<organism evidence="2">
    <name type="scientific">Streptomyces sp. R44</name>
    <dbReference type="NCBI Taxonomy" id="3238633"/>
    <lineage>
        <taxon>Bacteria</taxon>
        <taxon>Bacillati</taxon>
        <taxon>Actinomycetota</taxon>
        <taxon>Actinomycetes</taxon>
        <taxon>Kitasatosporales</taxon>
        <taxon>Streptomycetaceae</taxon>
        <taxon>Streptomyces</taxon>
    </lineage>
</organism>
<reference evidence="2" key="1">
    <citation type="submission" date="2024-07" db="EMBL/GenBank/DDBJ databases">
        <authorList>
            <person name="Yu S.T."/>
        </authorList>
    </citation>
    <scope>NUCLEOTIDE SEQUENCE</scope>
    <source>
        <strain evidence="2">R44</strain>
    </source>
</reference>
<dbReference type="GO" id="GO:0016787">
    <property type="term" value="F:hydrolase activity"/>
    <property type="evidence" value="ECO:0007669"/>
    <property type="project" value="UniProtKB-KW"/>
</dbReference>
<dbReference type="RefSeq" id="WP_369142108.1">
    <property type="nucleotide sequence ID" value="NZ_CP163444.1"/>
</dbReference>
<evidence type="ECO:0000259" key="1">
    <source>
        <dbReference type="Pfam" id="PF12146"/>
    </source>
</evidence>
<accession>A0AB39SUB8</accession>
<feature type="domain" description="Serine aminopeptidase S33" evidence="1">
    <location>
        <begin position="80"/>
        <end position="190"/>
    </location>
</feature>
<dbReference type="AlphaFoldDB" id="A0AB39SUB8"/>
<dbReference type="InterPro" id="IPR029058">
    <property type="entry name" value="AB_hydrolase_fold"/>
</dbReference>
<dbReference type="InterPro" id="IPR022742">
    <property type="entry name" value="Hydrolase_4"/>
</dbReference>
<dbReference type="Pfam" id="PF12146">
    <property type="entry name" value="Hydrolase_4"/>
    <property type="match status" value="1"/>
</dbReference>
<dbReference type="Gene3D" id="3.40.50.1820">
    <property type="entry name" value="alpha/beta hydrolase"/>
    <property type="match status" value="1"/>
</dbReference>
<protein>
    <submittedName>
        <fullName evidence="2">Alpha/beta hydrolase family protein</fullName>
    </submittedName>
</protein>